<proteinExistence type="predicted"/>
<dbReference type="Proteomes" id="UP000660024">
    <property type="component" value="Unassembled WGS sequence"/>
</dbReference>
<dbReference type="PANTHER" id="PTHR36529">
    <property type="entry name" value="SLL1095 PROTEIN"/>
    <property type="match status" value="1"/>
</dbReference>
<sequence length="227" mass="25746">MKQNLQKSKTCVLYFTRGKSGVKSFSSSKKKSAAVQRLLFFKTLSEIRKTKLDFQISNGKIFGEDVLNRLNGAVAQIFASGFEQIIVVGDDTPELSIQQILQADQALKNGNICIGPAKDGGTYLMAFSRSDFQKGILQNLTWHNANFRDELLENIASAHLDYELLAPLEDLDTASDLSIFLSRSSINSFFRILKNLFFIIQKRFSTYHKYSQKFFEYSLDRGPPKMI</sequence>
<dbReference type="InterPro" id="IPR029044">
    <property type="entry name" value="Nucleotide-diphossugar_trans"/>
</dbReference>
<dbReference type="SUPFAM" id="SSF53448">
    <property type="entry name" value="Nucleotide-diphospho-sugar transferases"/>
    <property type="match status" value="1"/>
</dbReference>
<dbReference type="RefSeq" id="WP_200587012.1">
    <property type="nucleotide sequence ID" value="NZ_JAEHFY010000018.1"/>
</dbReference>
<keyword evidence="2" id="KW-1185">Reference proteome</keyword>
<evidence type="ECO:0000313" key="2">
    <source>
        <dbReference type="Proteomes" id="UP000660024"/>
    </source>
</evidence>
<name>A0ABS1BLQ9_9SPHI</name>
<dbReference type="PANTHER" id="PTHR36529:SF1">
    <property type="entry name" value="GLYCOSYLTRANSFERASE"/>
    <property type="match status" value="1"/>
</dbReference>
<evidence type="ECO:0000313" key="1">
    <source>
        <dbReference type="EMBL" id="MBK0383837.1"/>
    </source>
</evidence>
<reference evidence="1 2" key="1">
    <citation type="submission" date="2020-12" db="EMBL/GenBank/DDBJ databases">
        <title>Bacterial novel species Pedobacter sp. SD-b isolated from soil.</title>
        <authorList>
            <person name="Jung H.-Y."/>
        </authorList>
    </citation>
    <scope>NUCLEOTIDE SEQUENCE [LARGE SCALE GENOMIC DNA]</scope>
    <source>
        <strain evidence="1 2">SD-b</strain>
    </source>
</reference>
<organism evidence="1 2">
    <name type="scientific">Pedobacter segetis</name>
    <dbReference type="NCBI Taxonomy" id="2793069"/>
    <lineage>
        <taxon>Bacteria</taxon>
        <taxon>Pseudomonadati</taxon>
        <taxon>Bacteroidota</taxon>
        <taxon>Sphingobacteriia</taxon>
        <taxon>Sphingobacteriales</taxon>
        <taxon>Sphingobacteriaceae</taxon>
        <taxon>Pedobacter</taxon>
    </lineage>
</organism>
<dbReference type="Gene3D" id="3.90.550.10">
    <property type="entry name" value="Spore Coat Polysaccharide Biosynthesis Protein SpsA, Chain A"/>
    <property type="match status" value="1"/>
</dbReference>
<protein>
    <submittedName>
        <fullName evidence="1">DUF2064 domain-containing protein</fullName>
    </submittedName>
</protein>
<comment type="caution">
    <text evidence="1">The sequence shown here is derived from an EMBL/GenBank/DDBJ whole genome shotgun (WGS) entry which is preliminary data.</text>
</comment>
<accession>A0ABS1BLQ9</accession>
<dbReference type="Pfam" id="PF09837">
    <property type="entry name" value="DUF2064"/>
    <property type="match status" value="1"/>
</dbReference>
<dbReference type="EMBL" id="JAEHFY010000018">
    <property type="protein sequence ID" value="MBK0383837.1"/>
    <property type="molecule type" value="Genomic_DNA"/>
</dbReference>
<gene>
    <name evidence="1" type="ORF">I5M32_12785</name>
</gene>
<dbReference type="InterPro" id="IPR018641">
    <property type="entry name" value="Trfase_1_rSAM/seldom-assoc"/>
</dbReference>